<reference evidence="1 2" key="1">
    <citation type="journal article" date="2021" name="Environ. Microbiol.">
        <title>Gene family expansions and transcriptome signatures uncover fungal adaptations to wood decay.</title>
        <authorList>
            <person name="Hage H."/>
            <person name="Miyauchi S."/>
            <person name="Viragh M."/>
            <person name="Drula E."/>
            <person name="Min B."/>
            <person name="Chaduli D."/>
            <person name="Navarro D."/>
            <person name="Favel A."/>
            <person name="Norest M."/>
            <person name="Lesage-Meessen L."/>
            <person name="Balint B."/>
            <person name="Merenyi Z."/>
            <person name="de Eugenio L."/>
            <person name="Morin E."/>
            <person name="Martinez A.T."/>
            <person name="Baldrian P."/>
            <person name="Stursova M."/>
            <person name="Martinez M.J."/>
            <person name="Novotny C."/>
            <person name="Magnuson J.K."/>
            <person name="Spatafora J.W."/>
            <person name="Maurice S."/>
            <person name="Pangilinan J."/>
            <person name="Andreopoulos W."/>
            <person name="LaButti K."/>
            <person name="Hundley H."/>
            <person name="Na H."/>
            <person name="Kuo A."/>
            <person name="Barry K."/>
            <person name="Lipzen A."/>
            <person name="Henrissat B."/>
            <person name="Riley R."/>
            <person name="Ahrendt S."/>
            <person name="Nagy L.G."/>
            <person name="Grigoriev I.V."/>
            <person name="Martin F."/>
            <person name="Rosso M.N."/>
        </authorList>
    </citation>
    <scope>NUCLEOTIDE SEQUENCE [LARGE SCALE GENOMIC DNA]</scope>
    <source>
        <strain evidence="1 2">CIRM-BRFM 1785</strain>
    </source>
</reference>
<dbReference type="RefSeq" id="XP_047774139.1">
    <property type="nucleotide sequence ID" value="XM_047924983.1"/>
</dbReference>
<protein>
    <submittedName>
        <fullName evidence="1">Uncharacterized protein</fullName>
    </submittedName>
</protein>
<proteinExistence type="predicted"/>
<gene>
    <name evidence="1" type="ORF">C8Q71DRAFT_783597</name>
</gene>
<name>A0ABQ8K2A4_9APHY</name>
<organism evidence="1 2">
    <name type="scientific">Rhodofomes roseus</name>
    <dbReference type="NCBI Taxonomy" id="34475"/>
    <lineage>
        <taxon>Eukaryota</taxon>
        <taxon>Fungi</taxon>
        <taxon>Dikarya</taxon>
        <taxon>Basidiomycota</taxon>
        <taxon>Agaricomycotina</taxon>
        <taxon>Agaricomycetes</taxon>
        <taxon>Polyporales</taxon>
        <taxon>Rhodofomes</taxon>
    </lineage>
</organism>
<dbReference type="Proteomes" id="UP000814176">
    <property type="component" value="Unassembled WGS sequence"/>
</dbReference>
<sequence length="141" mass="15622">MRLSHAQVLSERFRQAVERLSEDDTLTDDTLHSNAEAHLEVLDDPSLGHLDTPAWVHRVGRYATQGTPQLTVTRLFNTMYQTADELGLASGKRYVSAAICTCASDTHGLRVGEPQAQSLAQRLSRLASAWIAFMLWPGECN</sequence>
<evidence type="ECO:0000313" key="2">
    <source>
        <dbReference type="Proteomes" id="UP000814176"/>
    </source>
</evidence>
<comment type="caution">
    <text evidence="1">The sequence shown here is derived from an EMBL/GenBank/DDBJ whole genome shotgun (WGS) entry which is preliminary data.</text>
</comment>
<evidence type="ECO:0000313" key="1">
    <source>
        <dbReference type="EMBL" id="KAH9830892.1"/>
    </source>
</evidence>
<accession>A0ABQ8K2A4</accession>
<dbReference type="EMBL" id="JADCUA010000028">
    <property type="protein sequence ID" value="KAH9830892.1"/>
    <property type="molecule type" value="Genomic_DNA"/>
</dbReference>
<dbReference type="GeneID" id="72005715"/>
<keyword evidence="2" id="KW-1185">Reference proteome</keyword>